<keyword evidence="3" id="KW-0227">DNA damage</keyword>
<keyword evidence="4 8" id="KW-0378">Hydrolase</keyword>
<proteinExistence type="inferred from homology"/>
<dbReference type="EMBL" id="JAXAFJ010000009">
    <property type="protein sequence ID" value="MDX6807200.1"/>
    <property type="molecule type" value="Genomic_DNA"/>
</dbReference>
<keyword evidence="10" id="KW-1185">Reference proteome</keyword>
<reference evidence="9 10" key="1">
    <citation type="submission" date="2023-11" db="EMBL/GenBank/DDBJ databases">
        <authorList>
            <person name="Bao R."/>
        </authorList>
    </citation>
    <scope>NUCLEOTIDE SEQUENCE [LARGE SCALE GENOMIC DNA]</scope>
    <source>
        <strain evidence="9 10">PJ23</strain>
    </source>
</reference>
<evidence type="ECO:0000313" key="9">
    <source>
        <dbReference type="EMBL" id="MDX6807200.1"/>
    </source>
</evidence>
<organism evidence="9 10">
    <name type="scientific">Terrihabitans rhizophilus</name>
    <dbReference type="NCBI Taxonomy" id="3092662"/>
    <lineage>
        <taxon>Bacteria</taxon>
        <taxon>Pseudomonadati</taxon>
        <taxon>Pseudomonadota</taxon>
        <taxon>Alphaproteobacteria</taxon>
        <taxon>Hyphomicrobiales</taxon>
        <taxon>Terrihabitans</taxon>
    </lineage>
</organism>
<dbReference type="Gene3D" id="3.90.1680.10">
    <property type="entry name" value="SOS response associated peptidase-like"/>
    <property type="match status" value="1"/>
</dbReference>
<dbReference type="EC" id="3.4.-.-" evidence="8"/>
<keyword evidence="5" id="KW-0190">Covalent protein-DNA linkage</keyword>
<dbReference type="PANTHER" id="PTHR13604">
    <property type="entry name" value="DC12-RELATED"/>
    <property type="match status" value="1"/>
</dbReference>
<comment type="similarity">
    <text evidence="1 8">Belongs to the SOS response-associated peptidase family.</text>
</comment>
<evidence type="ECO:0000256" key="4">
    <source>
        <dbReference type="ARBA" id="ARBA00022801"/>
    </source>
</evidence>
<keyword evidence="2 8" id="KW-0645">Protease</keyword>
<evidence type="ECO:0000256" key="5">
    <source>
        <dbReference type="ARBA" id="ARBA00023124"/>
    </source>
</evidence>
<keyword evidence="6" id="KW-0238">DNA-binding</keyword>
<keyword evidence="7" id="KW-0456">Lyase</keyword>
<evidence type="ECO:0000313" key="10">
    <source>
        <dbReference type="Proteomes" id="UP001274321"/>
    </source>
</evidence>
<dbReference type="SUPFAM" id="SSF143081">
    <property type="entry name" value="BB1717-like"/>
    <property type="match status" value="1"/>
</dbReference>
<dbReference type="InterPro" id="IPR036590">
    <property type="entry name" value="SRAP-like"/>
</dbReference>
<gene>
    <name evidence="9" type="ORF">SCD90_14100</name>
</gene>
<dbReference type="Proteomes" id="UP001274321">
    <property type="component" value="Unassembled WGS sequence"/>
</dbReference>
<evidence type="ECO:0000256" key="8">
    <source>
        <dbReference type="RuleBase" id="RU364100"/>
    </source>
</evidence>
<name>A0ABU4RQT2_9HYPH</name>
<evidence type="ECO:0000256" key="2">
    <source>
        <dbReference type="ARBA" id="ARBA00022670"/>
    </source>
</evidence>
<evidence type="ECO:0000256" key="1">
    <source>
        <dbReference type="ARBA" id="ARBA00008136"/>
    </source>
</evidence>
<dbReference type="PANTHER" id="PTHR13604:SF0">
    <property type="entry name" value="ABASIC SITE PROCESSING PROTEIN HMCES"/>
    <property type="match status" value="1"/>
</dbReference>
<protein>
    <recommendedName>
        <fullName evidence="8">Abasic site processing protein</fullName>
        <ecNumber evidence="8">3.4.-.-</ecNumber>
    </recommendedName>
</protein>
<accession>A0ABU4RQT2</accession>
<evidence type="ECO:0000256" key="3">
    <source>
        <dbReference type="ARBA" id="ARBA00022763"/>
    </source>
</evidence>
<dbReference type="Pfam" id="PF02586">
    <property type="entry name" value="SRAP"/>
    <property type="match status" value="1"/>
</dbReference>
<sequence>MCGRVVQTLPPEAMRRLFKATRGELFNAPPRWNLAPTDKLMVVRRDPESGENSLDLIRWGLVPHFANDMKIGASLINARCETVATKPAFRGAWGKRRRCLIPVDGFYEWRREGKTKQPYAVALKSGQPMALAGLWENWKDPATGEWVRTATVLTTDPNSLIAPFHDRMPVIVPDEDQERWLGGEDATDLLRALPDELLAMWPVSTVVNKVGNEGAELWEEQPVGVAS</sequence>
<comment type="caution">
    <text evidence="9">The sequence shown here is derived from an EMBL/GenBank/DDBJ whole genome shotgun (WGS) entry which is preliminary data.</text>
</comment>
<evidence type="ECO:0000256" key="6">
    <source>
        <dbReference type="ARBA" id="ARBA00023125"/>
    </source>
</evidence>
<evidence type="ECO:0000256" key="7">
    <source>
        <dbReference type="ARBA" id="ARBA00023239"/>
    </source>
</evidence>
<dbReference type="InterPro" id="IPR003738">
    <property type="entry name" value="SRAP"/>
</dbReference>
<dbReference type="RefSeq" id="WP_319845333.1">
    <property type="nucleotide sequence ID" value="NZ_JAXAFJ010000009.1"/>
</dbReference>